<keyword evidence="10" id="KW-1185">Reference proteome</keyword>
<feature type="binding site" evidence="8">
    <location>
        <position position="60"/>
    </location>
    <ligand>
        <name>beta-alanine</name>
        <dbReference type="ChEBI" id="CHEBI:57966"/>
    </ligand>
</feature>
<comment type="similarity">
    <text evidence="2 8">Belongs to the pantothenate synthetase family.</text>
</comment>
<dbReference type="InterPro" id="IPR042176">
    <property type="entry name" value="Pantoate_ligase_C"/>
</dbReference>
<comment type="caution">
    <text evidence="9">The sequence shown here is derived from an EMBL/GenBank/DDBJ whole genome shotgun (WGS) entry which is preliminary data.</text>
</comment>
<name>A0ABV8CF82_9GAMM</name>
<sequence>MQIFHNMQEWQQVRKSIPSQSTIGFVPTMGNLHAGHAFLYQRCRQENDITIASLFVNPTQFNRSDDYQNYPRTLEADLTLLRNLGVNYCLLPDEQAMYPDSYRYQLQETELCQQMEGKHRPGHFNGVLTVVMKLLNLTKPDKAYFGEKDYQQFLLIRDMVSAFFMDIQVIPCPTIRESSGLAYSSRNNRLTPEQRLIAEQFAGIFQQAKPCAAIQTELEQAGIAVEYLEEHQGRRFIAVTIGDVRLIDNYPL</sequence>
<evidence type="ECO:0000313" key="9">
    <source>
        <dbReference type="EMBL" id="MFC3908886.1"/>
    </source>
</evidence>
<comment type="pathway">
    <text evidence="1 8">Cofactor biosynthesis; (R)-pantothenate biosynthesis; (R)-pantothenate from (R)-pantoate and beta-alanine: step 1/1.</text>
</comment>
<comment type="catalytic activity">
    <reaction evidence="7 8">
        <text>(R)-pantoate + beta-alanine + ATP = (R)-pantothenate + AMP + diphosphate + H(+)</text>
        <dbReference type="Rhea" id="RHEA:10912"/>
        <dbReference type="ChEBI" id="CHEBI:15378"/>
        <dbReference type="ChEBI" id="CHEBI:15980"/>
        <dbReference type="ChEBI" id="CHEBI:29032"/>
        <dbReference type="ChEBI" id="CHEBI:30616"/>
        <dbReference type="ChEBI" id="CHEBI:33019"/>
        <dbReference type="ChEBI" id="CHEBI:57966"/>
        <dbReference type="ChEBI" id="CHEBI:456215"/>
        <dbReference type="EC" id="6.3.2.1"/>
    </reaction>
</comment>
<comment type="subcellular location">
    <subcellularLocation>
        <location evidence="8">Cytoplasm</location>
    </subcellularLocation>
</comment>
<keyword evidence="5 8" id="KW-0547">Nucleotide-binding</keyword>
<feature type="binding site" evidence="8">
    <location>
        <begin position="183"/>
        <end position="186"/>
    </location>
    <ligand>
        <name>ATP</name>
        <dbReference type="ChEBI" id="CHEBI:30616"/>
    </ligand>
</feature>
<keyword evidence="4 8" id="KW-0566">Pantothenate biosynthesis</keyword>
<keyword evidence="6 8" id="KW-0067">ATP-binding</keyword>
<dbReference type="Proteomes" id="UP001595758">
    <property type="component" value="Unassembled WGS sequence"/>
</dbReference>
<evidence type="ECO:0000256" key="4">
    <source>
        <dbReference type="ARBA" id="ARBA00022655"/>
    </source>
</evidence>
<evidence type="ECO:0000256" key="6">
    <source>
        <dbReference type="ARBA" id="ARBA00022840"/>
    </source>
</evidence>
<dbReference type="SUPFAM" id="SSF52374">
    <property type="entry name" value="Nucleotidylyl transferase"/>
    <property type="match status" value="1"/>
</dbReference>
<gene>
    <name evidence="8 9" type="primary">panC</name>
    <name evidence="9" type="ORF">ACFORL_07325</name>
</gene>
<evidence type="ECO:0000313" key="10">
    <source>
        <dbReference type="Proteomes" id="UP001595758"/>
    </source>
</evidence>
<dbReference type="Gene3D" id="3.30.1300.10">
    <property type="entry name" value="Pantoate-beta-alanine ligase, C-terminal domain"/>
    <property type="match status" value="1"/>
</dbReference>
<evidence type="ECO:0000256" key="1">
    <source>
        <dbReference type="ARBA" id="ARBA00004990"/>
    </source>
</evidence>
<feature type="binding site" evidence="8">
    <location>
        <position position="152"/>
    </location>
    <ligand>
        <name>(R)-pantoate</name>
        <dbReference type="ChEBI" id="CHEBI:15980"/>
    </ligand>
</feature>
<dbReference type="PANTHER" id="PTHR21299">
    <property type="entry name" value="CYTIDYLATE KINASE/PANTOATE-BETA-ALANINE LIGASE"/>
    <property type="match status" value="1"/>
</dbReference>
<keyword evidence="8" id="KW-0963">Cytoplasm</keyword>
<dbReference type="Pfam" id="PF02569">
    <property type="entry name" value="Pantoate_ligase"/>
    <property type="match status" value="1"/>
</dbReference>
<dbReference type="EMBL" id="JBHSAB010000014">
    <property type="protein sequence ID" value="MFC3908886.1"/>
    <property type="molecule type" value="Genomic_DNA"/>
</dbReference>
<protein>
    <recommendedName>
        <fullName evidence="8">Pantothenate synthetase</fullName>
        <shortName evidence="8">PS</shortName>
        <ecNumber evidence="8">6.3.2.1</ecNumber>
    </recommendedName>
    <alternativeName>
        <fullName evidence="8">Pantoate--beta-alanine ligase</fullName>
    </alternativeName>
    <alternativeName>
        <fullName evidence="8">Pantoate-activating enzyme</fullName>
    </alternativeName>
</protein>
<feature type="active site" description="Proton donor" evidence="8">
    <location>
        <position position="36"/>
    </location>
</feature>
<reference evidence="10" key="1">
    <citation type="journal article" date="2019" name="Int. J. Syst. Evol. Microbiol.">
        <title>The Global Catalogue of Microorganisms (GCM) 10K type strain sequencing project: providing services to taxonomists for standard genome sequencing and annotation.</title>
        <authorList>
            <consortium name="The Broad Institute Genomics Platform"/>
            <consortium name="The Broad Institute Genome Sequencing Center for Infectious Disease"/>
            <person name="Wu L."/>
            <person name="Ma J."/>
        </authorList>
    </citation>
    <scope>NUCLEOTIDE SEQUENCE [LARGE SCALE GENOMIC DNA]</scope>
    <source>
        <strain evidence="10">CCUG 59858</strain>
    </source>
</reference>
<proteinExistence type="inferred from homology"/>
<feature type="binding site" evidence="8">
    <location>
        <begin position="29"/>
        <end position="36"/>
    </location>
    <ligand>
        <name>ATP</name>
        <dbReference type="ChEBI" id="CHEBI:30616"/>
    </ligand>
</feature>
<evidence type="ECO:0000256" key="2">
    <source>
        <dbReference type="ARBA" id="ARBA00009256"/>
    </source>
</evidence>
<dbReference type="PANTHER" id="PTHR21299:SF1">
    <property type="entry name" value="PANTOATE--BETA-ALANINE LIGASE"/>
    <property type="match status" value="1"/>
</dbReference>
<feature type="binding site" evidence="8">
    <location>
        <position position="60"/>
    </location>
    <ligand>
        <name>(R)-pantoate</name>
        <dbReference type="ChEBI" id="CHEBI:15980"/>
    </ligand>
</feature>
<evidence type="ECO:0000256" key="7">
    <source>
        <dbReference type="ARBA" id="ARBA00048258"/>
    </source>
</evidence>
<evidence type="ECO:0000256" key="5">
    <source>
        <dbReference type="ARBA" id="ARBA00022741"/>
    </source>
</evidence>
<keyword evidence="3 8" id="KW-0436">Ligase</keyword>
<organism evidence="9 10">
    <name type="scientific">Legionella dresdenensis</name>
    <dbReference type="NCBI Taxonomy" id="450200"/>
    <lineage>
        <taxon>Bacteria</taxon>
        <taxon>Pseudomonadati</taxon>
        <taxon>Pseudomonadota</taxon>
        <taxon>Gammaproteobacteria</taxon>
        <taxon>Legionellales</taxon>
        <taxon>Legionellaceae</taxon>
        <taxon>Legionella</taxon>
    </lineage>
</organism>
<evidence type="ECO:0000256" key="3">
    <source>
        <dbReference type="ARBA" id="ARBA00022598"/>
    </source>
</evidence>
<evidence type="ECO:0000256" key="8">
    <source>
        <dbReference type="HAMAP-Rule" id="MF_00158"/>
    </source>
</evidence>
<feature type="binding site" evidence="8">
    <location>
        <begin position="146"/>
        <end position="149"/>
    </location>
    <ligand>
        <name>ATP</name>
        <dbReference type="ChEBI" id="CHEBI:30616"/>
    </ligand>
</feature>
<dbReference type="EC" id="6.3.2.1" evidence="8"/>
<dbReference type="InterPro" id="IPR014729">
    <property type="entry name" value="Rossmann-like_a/b/a_fold"/>
</dbReference>
<comment type="miscellaneous">
    <text evidence="8">The reaction proceeds by a bi uni uni bi ping pong mechanism.</text>
</comment>
<dbReference type="Gene3D" id="3.40.50.620">
    <property type="entry name" value="HUPs"/>
    <property type="match status" value="1"/>
</dbReference>
<dbReference type="RefSeq" id="WP_382342594.1">
    <property type="nucleotide sequence ID" value="NZ_JBHSAB010000014.1"/>
</dbReference>
<dbReference type="HAMAP" id="MF_00158">
    <property type="entry name" value="PanC"/>
    <property type="match status" value="1"/>
</dbReference>
<comment type="function">
    <text evidence="8">Catalyzes the condensation of pantoate with beta-alanine in an ATP-dependent reaction via a pantoyl-adenylate intermediate.</text>
</comment>
<dbReference type="GO" id="GO:0004592">
    <property type="term" value="F:pantoate-beta-alanine ligase activity"/>
    <property type="evidence" value="ECO:0007669"/>
    <property type="project" value="UniProtKB-EC"/>
</dbReference>
<dbReference type="NCBIfam" id="TIGR00018">
    <property type="entry name" value="panC"/>
    <property type="match status" value="1"/>
</dbReference>
<dbReference type="InterPro" id="IPR003721">
    <property type="entry name" value="Pantoate_ligase"/>
</dbReference>
<feature type="binding site" evidence="8">
    <location>
        <position position="175"/>
    </location>
    <ligand>
        <name>ATP</name>
        <dbReference type="ChEBI" id="CHEBI:30616"/>
    </ligand>
</feature>
<accession>A0ABV8CF82</accession>
<comment type="subunit">
    <text evidence="8">Homodimer.</text>
</comment>